<comment type="caution">
    <text evidence="2">The sequence shown here is derived from an EMBL/GenBank/DDBJ whole genome shotgun (WGS) entry which is preliminary data.</text>
</comment>
<accession>A0A8I1SW02</accession>
<organism evidence="2 3">
    <name type="scientific">Thiomonas arsenitoxydans (strain DSM 22701 / CIP 110005 / 3As)</name>
    <dbReference type="NCBI Taxonomy" id="426114"/>
    <lineage>
        <taxon>Bacteria</taxon>
        <taxon>Pseudomonadati</taxon>
        <taxon>Pseudomonadota</taxon>
        <taxon>Betaproteobacteria</taxon>
        <taxon>Burkholderiales</taxon>
        <taxon>Thiomonas</taxon>
    </lineage>
</organism>
<sequence length="161" mass="16633">MPVAKSNPSAKVTKSAVVPARAPASAPRKTAKPATPQKTAAKRATPHVVAKGAAKGATKPTVKAPARKTAVAKAEKSTSAPAALSKPPKIKLVRDSFTIPRAEYEMLDAIKDRLVKLTRPAKKSEVLRAGIAVLAALNDAALLAALEAVPAIKTGRPKKAK</sequence>
<feature type="compositionally biased region" description="Polar residues" evidence="1">
    <location>
        <begin position="1"/>
        <end position="12"/>
    </location>
</feature>
<feature type="region of interest" description="Disordered" evidence="1">
    <location>
        <begin position="1"/>
        <end position="86"/>
    </location>
</feature>
<protein>
    <submittedName>
        <fullName evidence="2">Uncharacterized protein</fullName>
    </submittedName>
</protein>
<feature type="compositionally biased region" description="Low complexity" evidence="1">
    <location>
        <begin position="19"/>
        <end position="39"/>
    </location>
</feature>
<dbReference type="AlphaFoldDB" id="A0A8I1SW02"/>
<reference evidence="2" key="1">
    <citation type="submission" date="2021-02" db="EMBL/GenBank/DDBJ databases">
        <title>Thiocyanate and organic carbon inputs drive convergent selection for specific autotrophic Afipia and Thiobacillus strains within complex microbiomes.</title>
        <authorList>
            <person name="Huddy R.J."/>
            <person name="Sachdeva R."/>
            <person name="Kadzinga F."/>
            <person name="Kantor R.S."/>
            <person name="Harrison S.T.L."/>
            <person name="Banfield J.F."/>
        </authorList>
    </citation>
    <scope>NUCLEOTIDE SEQUENCE</scope>
    <source>
        <strain evidence="2">SCN18_13_7_16_R3_B_64_19</strain>
    </source>
</reference>
<evidence type="ECO:0000313" key="3">
    <source>
        <dbReference type="Proteomes" id="UP000664800"/>
    </source>
</evidence>
<dbReference type="EMBL" id="JAFKMR010000010">
    <property type="protein sequence ID" value="MBN8743106.1"/>
    <property type="molecule type" value="Genomic_DNA"/>
</dbReference>
<gene>
    <name evidence="2" type="ORF">J0I24_02250</name>
</gene>
<proteinExistence type="predicted"/>
<evidence type="ECO:0000256" key="1">
    <source>
        <dbReference type="SAM" id="MobiDB-lite"/>
    </source>
</evidence>
<feature type="compositionally biased region" description="Low complexity" evidence="1">
    <location>
        <begin position="49"/>
        <end position="64"/>
    </location>
</feature>
<dbReference type="Proteomes" id="UP000664800">
    <property type="component" value="Unassembled WGS sequence"/>
</dbReference>
<evidence type="ECO:0000313" key="2">
    <source>
        <dbReference type="EMBL" id="MBN8743106.1"/>
    </source>
</evidence>
<name>A0A8I1SW02_THIA3</name>
<dbReference type="RefSeq" id="WP_276727422.1">
    <property type="nucleotide sequence ID" value="NZ_JAFKMR010000010.1"/>
</dbReference>